<dbReference type="EMBL" id="JWLW01000017">
    <property type="protein sequence ID" value="KHT52498.1"/>
    <property type="molecule type" value="Genomic_DNA"/>
</dbReference>
<dbReference type="OrthoDB" id="5498330at2"/>
<dbReference type="Proteomes" id="UP000031197">
    <property type="component" value="Unassembled WGS sequence"/>
</dbReference>
<dbReference type="GO" id="GO:0000287">
    <property type="term" value="F:magnesium ion binding"/>
    <property type="evidence" value="ECO:0007669"/>
    <property type="project" value="UniProtKB-ARBA"/>
</dbReference>
<proteinExistence type="predicted"/>
<dbReference type="PANTHER" id="PTHR10000">
    <property type="entry name" value="PHOSPHOSERINE PHOSPHATASE"/>
    <property type="match status" value="1"/>
</dbReference>
<reference evidence="1 2" key="1">
    <citation type="submission" date="2014-12" db="EMBL/GenBank/DDBJ databases">
        <title>Genome sequencing of Alteromonas marina AD001.</title>
        <authorList>
            <person name="Adrian T.G.S."/>
            <person name="Chan K.G."/>
        </authorList>
    </citation>
    <scope>NUCLEOTIDE SEQUENCE [LARGE SCALE GENOMIC DNA]</scope>
    <source>
        <strain evidence="1 2">AD001</strain>
    </source>
</reference>
<dbReference type="InterPro" id="IPR036412">
    <property type="entry name" value="HAD-like_sf"/>
</dbReference>
<dbReference type="PANTHER" id="PTHR10000:SF8">
    <property type="entry name" value="HAD SUPERFAMILY HYDROLASE-LIKE, TYPE 3"/>
    <property type="match status" value="1"/>
</dbReference>
<dbReference type="InterPro" id="IPR000150">
    <property type="entry name" value="Cof"/>
</dbReference>
<dbReference type="Gene3D" id="3.30.1240.10">
    <property type="match status" value="1"/>
</dbReference>
<dbReference type="PROSITE" id="PS01228">
    <property type="entry name" value="COF_1"/>
    <property type="match status" value="1"/>
</dbReference>
<dbReference type="SUPFAM" id="SSF56784">
    <property type="entry name" value="HAD-like"/>
    <property type="match status" value="1"/>
</dbReference>
<dbReference type="RefSeq" id="WP_039220557.1">
    <property type="nucleotide sequence ID" value="NZ_JWLW01000017.1"/>
</dbReference>
<dbReference type="InterPro" id="IPR006379">
    <property type="entry name" value="HAD-SF_hydro_IIB"/>
</dbReference>
<dbReference type="NCBIfam" id="TIGR01484">
    <property type="entry name" value="HAD-SF-IIB"/>
    <property type="match status" value="1"/>
</dbReference>
<accession>A0A0B3Z417</accession>
<organism evidence="1 2">
    <name type="scientific">Alteromonas marina</name>
    <dbReference type="NCBI Taxonomy" id="203795"/>
    <lineage>
        <taxon>Bacteria</taxon>
        <taxon>Pseudomonadati</taxon>
        <taxon>Pseudomonadota</taxon>
        <taxon>Gammaproteobacteria</taxon>
        <taxon>Alteromonadales</taxon>
        <taxon>Alteromonadaceae</taxon>
        <taxon>Alteromonas/Salinimonas group</taxon>
        <taxon>Alteromonas</taxon>
    </lineage>
</organism>
<dbReference type="GO" id="GO:0005829">
    <property type="term" value="C:cytosol"/>
    <property type="evidence" value="ECO:0007669"/>
    <property type="project" value="TreeGrafter"/>
</dbReference>
<evidence type="ECO:0000313" key="2">
    <source>
        <dbReference type="Proteomes" id="UP000031197"/>
    </source>
</evidence>
<gene>
    <name evidence="1" type="ORF">RJ41_11075</name>
</gene>
<comment type="caution">
    <text evidence="1">The sequence shown here is derived from an EMBL/GenBank/DDBJ whole genome shotgun (WGS) entry which is preliminary data.</text>
</comment>
<dbReference type="InterPro" id="IPR023214">
    <property type="entry name" value="HAD_sf"/>
</dbReference>
<dbReference type="NCBIfam" id="TIGR00099">
    <property type="entry name" value="Cof-subfamily"/>
    <property type="match status" value="1"/>
</dbReference>
<name>A0A0B3Z417_9ALTE</name>
<dbReference type="Pfam" id="PF08282">
    <property type="entry name" value="Hydrolase_3"/>
    <property type="match status" value="1"/>
</dbReference>
<protein>
    <submittedName>
        <fullName evidence="1">Haloacid dehalogenase</fullName>
    </submittedName>
</protein>
<dbReference type="AlphaFoldDB" id="A0A0B3Z417"/>
<keyword evidence="2" id="KW-1185">Reference proteome</keyword>
<evidence type="ECO:0000313" key="1">
    <source>
        <dbReference type="EMBL" id="KHT52498.1"/>
    </source>
</evidence>
<sequence>MDLIFFDLDGTLLNKSSEISAFTKETLGLLSEKDIAFTVATGRTMHSAQFVLQGQSFVLPHIYNNGVAIWDPSGNALTLENLLAPSEVNLIIDHAVKNNITPFINTVNMDSADHEHVIYHSSPKHQVEHDLIEKYFSRTKARLASIESLPASAHITNISMIGDAALVYDMYKQLNMHEELIAYSGPAIEGNEYRWMDVHHNLANKGSAVELLRQQLNASNVIVFGDSDNDLSMFKLADEAYAPSNAKPYIKDAATSVIGHHDEDGIARFLRERFSL</sequence>
<dbReference type="Gene3D" id="3.40.50.1000">
    <property type="entry name" value="HAD superfamily/HAD-like"/>
    <property type="match status" value="1"/>
</dbReference>
<dbReference type="GO" id="GO:0016791">
    <property type="term" value="F:phosphatase activity"/>
    <property type="evidence" value="ECO:0007669"/>
    <property type="project" value="UniProtKB-ARBA"/>
</dbReference>